<gene>
    <name evidence="7" type="ORF">G6N74_18000</name>
</gene>
<dbReference type="GO" id="GO:0015658">
    <property type="term" value="F:branched-chain amino acid transmembrane transporter activity"/>
    <property type="evidence" value="ECO:0007669"/>
    <property type="project" value="TreeGrafter"/>
</dbReference>
<keyword evidence="5" id="KW-0029">Amino-acid transport</keyword>
<organism evidence="7 8">
    <name type="scientific">Mesorhizobium zhangyense</name>
    <dbReference type="NCBI Taxonomy" id="1776730"/>
    <lineage>
        <taxon>Bacteria</taxon>
        <taxon>Pseudomonadati</taxon>
        <taxon>Pseudomonadota</taxon>
        <taxon>Alphaproteobacteria</taxon>
        <taxon>Hyphomicrobiales</taxon>
        <taxon>Phyllobacteriaceae</taxon>
        <taxon>Mesorhizobium</taxon>
    </lineage>
</organism>
<dbReference type="GO" id="GO:0005524">
    <property type="term" value="F:ATP binding"/>
    <property type="evidence" value="ECO:0007669"/>
    <property type="project" value="UniProtKB-KW"/>
</dbReference>
<dbReference type="RefSeq" id="WP_165119330.1">
    <property type="nucleotide sequence ID" value="NZ_JAAKZG010000007.1"/>
</dbReference>
<evidence type="ECO:0000259" key="6">
    <source>
        <dbReference type="PROSITE" id="PS50893"/>
    </source>
</evidence>
<keyword evidence="2" id="KW-0813">Transport</keyword>
<evidence type="ECO:0000256" key="2">
    <source>
        <dbReference type="ARBA" id="ARBA00022448"/>
    </source>
</evidence>
<sequence length="238" mass="25194">MLKVENLVAGYSGIRALRGVSIDVAGGEFVAVIGANGAGKSTLLNAISGIIRPTSGTVALDGHQLEGKPAHVIARSGLLQVPEGRQILPDLTVHENLRLGALARHGRTPDFDIEGILKLFPRLEERLKQPAGTMSGGEQQMLAIGRALMGAPKVLLLDEPSLGLSPLMADHVFSALVQLHSRGLSILLIEQNVHRALEVTQRGYVIDQGQVVHQGASADLATDDSLIQHYLGQEPATA</sequence>
<dbReference type="GO" id="GO:0015807">
    <property type="term" value="P:L-amino acid transport"/>
    <property type="evidence" value="ECO:0007669"/>
    <property type="project" value="TreeGrafter"/>
</dbReference>
<comment type="similarity">
    <text evidence="1">Belongs to the ABC transporter superfamily.</text>
</comment>
<evidence type="ECO:0000256" key="1">
    <source>
        <dbReference type="ARBA" id="ARBA00005417"/>
    </source>
</evidence>
<dbReference type="PANTHER" id="PTHR43820:SF4">
    <property type="entry name" value="HIGH-AFFINITY BRANCHED-CHAIN AMINO ACID TRANSPORT ATP-BINDING PROTEIN LIVF"/>
    <property type="match status" value="1"/>
</dbReference>
<dbReference type="SUPFAM" id="SSF52540">
    <property type="entry name" value="P-loop containing nucleoside triphosphate hydrolases"/>
    <property type="match status" value="1"/>
</dbReference>
<dbReference type="CDD" id="cd03224">
    <property type="entry name" value="ABC_TM1139_LivF_branched"/>
    <property type="match status" value="1"/>
</dbReference>
<dbReference type="Gene3D" id="3.40.50.300">
    <property type="entry name" value="P-loop containing nucleotide triphosphate hydrolases"/>
    <property type="match status" value="1"/>
</dbReference>
<dbReference type="EMBL" id="JAAKZG010000007">
    <property type="protein sequence ID" value="NGN42967.1"/>
    <property type="molecule type" value="Genomic_DNA"/>
</dbReference>
<dbReference type="GO" id="GO:0016887">
    <property type="term" value="F:ATP hydrolysis activity"/>
    <property type="evidence" value="ECO:0007669"/>
    <property type="project" value="InterPro"/>
</dbReference>
<feature type="domain" description="ABC transporter" evidence="6">
    <location>
        <begin position="2"/>
        <end position="233"/>
    </location>
</feature>
<dbReference type="AlphaFoldDB" id="A0A7C9VD76"/>
<dbReference type="InterPro" id="IPR027417">
    <property type="entry name" value="P-loop_NTPase"/>
</dbReference>
<evidence type="ECO:0000256" key="3">
    <source>
        <dbReference type="ARBA" id="ARBA00022741"/>
    </source>
</evidence>
<dbReference type="Proteomes" id="UP000481252">
    <property type="component" value="Unassembled WGS sequence"/>
</dbReference>
<dbReference type="PANTHER" id="PTHR43820">
    <property type="entry name" value="HIGH-AFFINITY BRANCHED-CHAIN AMINO ACID TRANSPORT ATP-BINDING PROTEIN LIVF"/>
    <property type="match status" value="1"/>
</dbReference>
<proteinExistence type="inferred from homology"/>
<evidence type="ECO:0000256" key="4">
    <source>
        <dbReference type="ARBA" id="ARBA00022840"/>
    </source>
</evidence>
<dbReference type="SMART" id="SM00382">
    <property type="entry name" value="AAA"/>
    <property type="match status" value="1"/>
</dbReference>
<protein>
    <submittedName>
        <fullName evidence="7">ABC transporter ATP-binding protein</fullName>
    </submittedName>
</protein>
<accession>A0A7C9VD76</accession>
<dbReference type="PROSITE" id="PS00211">
    <property type="entry name" value="ABC_TRANSPORTER_1"/>
    <property type="match status" value="1"/>
</dbReference>
<dbReference type="InterPro" id="IPR052156">
    <property type="entry name" value="BCAA_Transport_ATP-bd_LivF"/>
</dbReference>
<keyword evidence="4 7" id="KW-0067">ATP-binding</keyword>
<evidence type="ECO:0000256" key="5">
    <source>
        <dbReference type="ARBA" id="ARBA00022970"/>
    </source>
</evidence>
<reference evidence="7 8" key="1">
    <citation type="submission" date="2020-02" db="EMBL/GenBank/DDBJ databases">
        <title>Genome sequence of the type strain CGMCC 1.15528 of Mesorhizobium zhangyense.</title>
        <authorList>
            <person name="Gao J."/>
            <person name="Sun J."/>
        </authorList>
    </citation>
    <scope>NUCLEOTIDE SEQUENCE [LARGE SCALE GENOMIC DNA]</scope>
    <source>
        <strain evidence="7 8">CGMCC 1.15528</strain>
    </source>
</reference>
<dbReference type="PROSITE" id="PS50893">
    <property type="entry name" value="ABC_TRANSPORTER_2"/>
    <property type="match status" value="1"/>
</dbReference>
<keyword evidence="3" id="KW-0547">Nucleotide-binding</keyword>
<name>A0A7C9VD76_9HYPH</name>
<evidence type="ECO:0000313" key="8">
    <source>
        <dbReference type="Proteomes" id="UP000481252"/>
    </source>
</evidence>
<dbReference type="Pfam" id="PF00005">
    <property type="entry name" value="ABC_tran"/>
    <property type="match status" value="1"/>
</dbReference>
<dbReference type="InterPro" id="IPR017871">
    <property type="entry name" value="ABC_transporter-like_CS"/>
</dbReference>
<comment type="caution">
    <text evidence="7">The sequence shown here is derived from an EMBL/GenBank/DDBJ whole genome shotgun (WGS) entry which is preliminary data.</text>
</comment>
<keyword evidence="8" id="KW-1185">Reference proteome</keyword>
<evidence type="ECO:0000313" key="7">
    <source>
        <dbReference type="EMBL" id="NGN42967.1"/>
    </source>
</evidence>
<dbReference type="InterPro" id="IPR003439">
    <property type="entry name" value="ABC_transporter-like_ATP-bd"/>
</dbReference>
<dbReference type="InterPro" id="IPR003593">
    <property type="entry name" value="AAA+_ATPase"/>
</dbReference>